<sequence length="380" mass="44068">MTDNMNLDVGYEEILSVCPQALDVFKHHGAKDLNPLFDIANILSTNHFYSEAAFFYKIAFDTHSKSPTQYPLAHVLLMARQVALLKASLPLKQEELEQLKNLCIPLYNFVVGWKQYRENNDAFNAIRIMQNCYEEFHTGEEADTIYLTIMMNIFNPVSSIGIKNREVGRADFSVIPNNLFLYWDQNPPEEISNNFKFLKELGHFNLKIFDKVEATEWLYQNYGVEARQIFLSARHPAEAADFLRVHVINYYGGWWLDADIQIQSVEKFYSITPAIYDHVFFLTHNNVVHNDFFGSVAKSPILEECMLSLYRNSYLHQGLFIAYKTGPGVFARALNRHFYRALRGEAKYPSCILLDHQKFAEVIREFDTPYKGTTTSWMAV</sequence>
<keyword evidence="2" id="KW-1185">Reference proteome</keyword>
<dbReference type="PANTHER" id="PTHR32385:SF15">
    <property type="entry name" value="INOSITOL PHOSPHOCERAMIDE MANNOSYLTRANSFERASE 1"/>
    <property type="match status" value="1"/>
</dbReference>
<dbReference type="GO" id="GO:0000030">
    <property type="term" value="F:mannosyltransferase activity"/>
    <property type="evidence" value="ECO:0007669"/>
    <property type="project" value="TreeGrafter"/>
</dbReference>
<dbReference type="Proteomes" id="UP000247565">
    <property type="component" value="Unassembled WGS sequence"/>
</dbReference>
<dbReference type="InterPro" id="IPR051706">
    <property type="entry name" value="Glycosyltransferase_domain"/>
</dbReference>
<name>A0A318N0W6_9PROT</name>
<evidence type="ECO:0000313" key="1">
    <source>
        <dbReference type="EMBL" id="PXY99735.1"/>
    </source>
</evidence>
<protein>
    <submittedName>
        <fullName evidence="1">Uncharacterized protein</fullName>
    </submittedName>
</protein>
<dbReference type="SUPFAM" id="SSF53448">
    <property type="entry name" value="Nucleotide-diphospho-sugar transferases"/>
    <property type="match status" value="1"/>
</dbReference>
<dbReference type="Gene3D" id="3.90.550.20">
    <property type="match status" value="1"/>
</dbReference>
<dbReference type="EMBL" id="QGLT01000004">
    <property type="protein sequence ID" value="PXY99735.1"/>
    <property type="molecule type" value="Genomic_DNA"/>
</dbReference>
<organism evidence="1 2">
    <name type="scientific">Commensalibacter melissae</name>
    <dbReference type="NCBI Taxonomy" id="2070537"/>
    <lineage>
        <taxon>Bacteria</taxon>
        <taxon>Pseudomonadati</taxon>
        <taxon>Pseudomonadota</taxon>
        <taxon>Alphaproteobacteria</taxon>
        <taxon>Acetobacterales</taxon>
        <taxon>Acetobacteraceae</taxon>
    </lineage>
</organism>
<dbReference type="GO" id="GO:0051999">
    <property type="term" value="P:mannosyl-inositol phosphorylceramide biosynthetic process"/>
    <property type="evidence" value="ECO:0007669"/>
    <property type="project" value="TreeGrafter"/>
</dbReference>
<dbReference type="InterPro" id="IPR029044">
    <property type="entry name" value="Nucleotide-diphossugar_trans"/>
</dbReference>
<evidence type="ECO:0000313" key="2">
    <source>
        <dbReference type="Proteomes" id="UP000247565"/>
    </source>
</evidence>
<dbReference type="PANTHER" id="PTHR32385">
    <property type="entry name" value="MANNOSYL PHOSPHORYLINOSITOL CERAMIDE SYNTHASE"/>
    <property type="match status" value="1"/>
</dbReference>
<reference evidence="1 2" key="1">
    <citation type="submission" date="2018-05" db="EMBL/GenBank/DDBJ databases">
        <title>Reference genomes for bee gut microbiota database.</title>
        <authorList>
            <person name="Ellegaard K.M."/>
        </authorList>
    </citation>
    <scope>NUCLEOTIDE SEQUENCE [LARGE SCALE GENOMIC DNA]</scope>
    <source>
        <strain evidence="1 2">ESL0284</strain>
    </source>
</reference>
<dbReference type="AlphaFoldDB" id="A0A318N0W6"/>
<dbReference type="RefSeq" id="WP_110439355.1">
    <property type="nucleotide sequence ID" value="NZ_CP046393.1"/>
</dbReference>
<proteinExistence type="predicted"/>
<accession>A0A318N0W6</accession>
<comment type="caution">
    <text evidence="1">The sequence shown here is derived from an EMBL/GenBank/DDBJ whole genome shotgun (WGS) entry which is preliminary data.</text>
</comment>
<gene>
    <name evidence="1" type="ORF">DK869_07255</name>
</gene>
<dbReference type="GO" id="GO:0016020">
    <property type="term" value="C:membrane"/>
    <property type="evidence" value="ECO:0007669"/>
    <property type="project" value="GOC"/>
</dbReference>
<dbReference type="OrthoDB" id="146908at2"/>